<comment type="caution">
    <text evidence="8">The sequence shown here is derived from an EMBL/GenBank/DDBJ whole genome shotgun (WGS) entry which is preliminary data.</text>
</comment>
<dbReference type="SUPFAM" id="SSF54211">
    <property type="entry name" value="Ribosomal protein S5 domain 2-like"/>
    <property type="match status" value="1"/>
</dbReference>
<dbReference type="InterPro" id="IPR014721">
    <property type="entry name" value="Ribsml_uS5_D2-typ_fold_subgr"/>
</dbReference>
<keyword evidence="8" id="KW-0255">Endonuclease</keyword>
<dbReference type="CDD" id="cd16926">
    <property type="entry name" value="HATPase_MutL-MLH-PMS-like"/>
    <property type="match status" value="1"/>
</dbReference>
<evidence type="ECO:0000259" key="6">
    <source>
        <dbReference type="SMART" id="SM00853"/>
    </source>
</evidence>
<reference evidence="8 9" key="1">
    <citation type="submission" date="2019-12" db="EMBL/GenBank/DDBJ databases">
        <authorList>
            <person name="Huq M.A."/>
        </authorList>
    </citation>
    <scope>NUCLEOTIDE SEQUENCE [LARGE SCALE GENOMIC DNA]</scope>
    <source>
        <strain evidence="8 9">MAH-34</strain>
    </source>
</reference>
<dbReference type="Gene3D" id="3.30.1370.100">
    <property type="entry name" value="MutL, C-terminal domain, regulatory subdomain"/>
    <property type="match status" value="1"/>
</dbReference>
<feature type="domain" description="MutL C-terminal dimerisation" evidence="6">
    <location>
        <begin position="486"/>
        <end position="629"/>
    </location>
</feature>
<dbReference type="InterPro" id="IPR020568">
    <property type="entry name" value="Ribosomal_Su5_D2-typ_SF"/>
</dbReference>
<keyword evidence="9" id="KW-1185">Reference proteome</keyword>
<dbReference type="InterPro" id="IPR036890">
    <property type="entry name" value="HATPase_C_sf"/>
</dbReference>
<dbReference type="InterPro" id="IPR002099">
    <property type="entry name" value="MutL/Mlh/PMS"/>
</dbReference>
<comment type="function">
    <text evidence="4">This protein is involved in the repair of mismatches in DNA. It is required for dam-dependent methyl-directed DNA mismatch repair. May act as a 'molecular matchmaker', a protein that promotes the formation of a stable complex between two or more DNA-binding proteins in an ATP-dependent manner without itself being part of a final effector complex.</text>
</comment>
<feature type="region of interest" description="Disordered" evidence="5">
    <location>
        <begin position="361"/>
        <end position="381"/>
    </location>
</feature>
<dbReference type="NCBIfam" id="TIGR00585">
    <property type="entry name" value="mutl"/>
    <property type="match status" value="1"/>
</dbReference>
<organism evidence="8 9">
    <name type="scientific">Paenibacillus anseongense</name>
    <dbReference type="NCBI Taxonomy" id="2682845"/>
    <lineage>
        <taxon>Bacteria</taxon>
        <taxon>Bacillati</taxon>
        <taxon>Bacillota</taxon>
        <taxon>Bacilli</taxon>
        <taxon>Bacillales</taxon>
        <taxon>Paenibacillaceae</taxon>
        <taxon>Paenibacillus</taxon>
    </lineage>
</organism>
<dbReference type="NCBIfam" id="NF000950">
    <property type="entry name" value="PRK00095.1-3"/>
    <property type="match status" value="1"/>
</dbReference>
<dbReference type="Gene3D" id="3.30.230.10">
    <property type="match status" value="1"/>
</dbReference>
<protein>
    <recommendedName>
        <fullName evidence="4">DNA mismatch repair protein MutL</fullName>
    </recommendedName>
</protein>
<dbReference type="Gene3D" id="3.30.1540.20">
    <property type="entry name" value="MutL, C-terminal domain, dimerisation subdomain"/>
    <property type="match status" value="1"/>
</dbReference>
<keyword evidence="2 4" id="KW-0227">DNA damage</keyword>
<dbReference type="InterPro" id="IPR014762">
    <property type="entry name" value="DNA_mismatch_repair_CS"/>
</dbReference>
<dbReference type="Proteomes" id="UP000467637">
    <property type="component" value="Unassembled WGS sequence"/>
</dbReference>
<dbReference type="Pfam" id="PF08676">
    <property type="entry name" value="MutL_C"/>
    <property type="match status" value="1"/>
</dbReference>
<evidence type="ECO:0000256" key="4">
    <source>
        <dbReference type="HAMAP-Rule" id="MF_00149"/>
    </source>
</evidence>
<dbReference type="PANTHER" id="PTHR10073:SF12">
    <property type="entry name" value="DNA MISMATCH REPAIR PROTEIN MLH1"/>
    <property type="match status" value="1"/>
</dbReference>
<evidence type="ECO:0000259" key="7">
    <source>
        <dbReference type="SMART" id="SM01340"/>
    </source>
</evidence>
<keyword evidence="8" id="KW-0378">Hydrolase</keyword>
<keyword evidence="3 4" id="KW-0234">DNA repair</keyword>
<dbReference type="RefSeq" id="WP_157324678.1">
    <property type="nucleotide sequence ID" value="NZ_WSEM01000033.1"/>
</dbReference>
<dbReference type="HAMAP" id="MF_00149">
    <property type="entry name" value="DNA_mis_repair"/>
    <property type="match status" value="1"/>
</dbReference>
<name>A0ABW9UI49_9BACL</name>
<evidence type="ECO:0000313" key="9">
    <source>
        <dbReference type="Proteomes" id="UP000467637"/>
    </source>
</evidence>
<dbReference type="InterPro" id="IPR042121">
    <property type="entry name" value="MutL_C_regsub"/>
</dbReference>
<feature type="compositionally biased region" description="Low complexity" evidence="5">
    <location>
        <begin position="422"/>
        <end position="449"/>
    </location>
</feature>
<dbReference type="SUPFAM" id="SSF118116">
    <property type="entry name" value="DNA mismatch repair protein MutL"/>
    <property type="match status" value="1"/>
</dbReference>
<gene>
    <name evidence="4 8" type="primary">mutL</name>
    <name evidence="8" type="ORF">GON05_30685</name>
</gene>
<dbReference type="PANTHER" id="PTHR10073">
    <property type="entry name" value="DNA MISMATCH REPAIR PROTEIN MLH, PMS, MUTL"/>
    <property type="match status" value="1"/>
</dbReference>
<evidence type="ECO:0000256" key="2">
    <source>
        <dbReference type="ARBA" id="ARBA00022763"/>
    </source>
</evidence>
<dbReference type="InterPro" id="IPR020667">
    <property type="entry name" value="DNA_mismatch_repair_MutL"/>
</dbReference>
<dbReference type="GO" id="GO:0004519">
    <property type="term" value="F:endonuclease activity"/>
    <property type="evidence" value="ECO:0007669"/>
    <property type="project" value="UniProtKB-KW"/>
</dbReference>
<dbReference type="PROSITE" id="PS00058">
    <property type="entry name" value="DNA_MISMATCH_REPAIR_1"/>
    <property type="match status" value="1"/>
</dbReference>
<sequence>MGKIQLLSEHIANQIAAGEVVERPSSVVKELVENSVDAESTRIDVTIEEGGLQLIRVSDNGTGMALEDCELAFQRHATSKIATSKDLFSIRTLGFRGEALPSIASVSRLECVTSSTNDGLGRKISIEGGTIRTVEETAASRGTEVTVRDLFYNTPARLKYMKTIQTELGHISDYMYRLALAHPGIAFSLKHNGNMLLQTLGNGDLLQVIAGIYGTAIGKQMLPLQVDSLDYTITGFVAKPEMTRANRGGISTIVNGRYVRNFALNQALLQGYHTLLPINRFPVAVLQIGMDPALVDVNVHPSKLEVRFSKEAELTALIEAEVKRLFGRQVLIPTGSKPSAPKGAYIQEQLDLTRTIEPLAAPNPSVAKAMETPTETDAPRIQIKESVTAYKPELPKPAFDLPVRKAEPKSWSPPAEVQRHTANPSPSYSSRTSSTQAASSYSSAAANPRQVSIQQQRRTNEAFMDLLPSNEESEQPKLPAFPSLEPIGQMHGTYLIAQNGDGLYLIDQHAAHERINYEYYYERFGNPAEASQELLVPITLEFTPSEAGILADRLSLFEQAGVFMEAFGGNTFLVRAHPHWFPSGEEKGIVEEMCEWVLSEKKAVDIAKLREKAAIMCSCKASIKANQGLSVLEMETLIDRLAGCRNPYTCPHGRPIIVSFTTYELEKMFKRVM</sequence>
<dbReference type="SUPFAM" id="SSF55874">
    <property type="entry name" value="ATPase domain of HSP90 chaperone/DNA topoisomerase II/histidine kinase"/>
    <property type="match status" value="1"/>
</dbReference>
<evidence type="ECO:0000313" key="8">
    <source>
        <dbReference type="EMBL" id="MVQ38962.1"/>
    </source>
</evidence>
<dbReference type="EMBL" id="WSEM01000033">
    <property type="protein sequence ID" value="MVQ38962.1"/>
    <property type="molecule type" value="Genomic_DNA"/>
</dbReference>
<dbReference type="Gene3D" id="3.30.565.10">
    <property type="entry name" value="Histidine kinase-like ATPase, C-terminal domain"/>
    <property type="match status" value="1"/>
</dbReference>
<keyword evidence="8" id="KW-0540">Nuclease</keyword>
<comment type="similarity">
    <text evidence="1 4">Belongs to the DNA mismatch repair MutL/HexB family.</text>
</comment>
<dbReference type="SMART" id="SM00853">
    <property type="entry name" value="MutL_C"/>
    <property type="match status" value="1"/>
</dbReference>
<dbReference type="CDD" id="cd00782">
    <property type="entry name" value="MutL_Trans"/>
    <property type="match status" value="1"/>
</dbReference>
<feature type="region of interest" description="Disordered" evidence="5">
    <location>
        <begin position="398"/>
        <end position="457"/>
    </location>
</feature>
<dbReference type="SMART" id="SM01340">
    <property type="entry name" value="DNA_mis_repair"/>
    <property type="match status" value="1"/>
</dbReference>
<dbReference type="InterPro" id="IPR014790">
    <property type="entry name" value="MutL_C"/>
</dbReference>
<dbReference type="InterPro" id="IPR042120">
    <property type="entry name" value="MutL_C_dimsub"/>
</dbReference>
<accession>A0ABW9UI49</accession>
<dbReference type="Pfam" id="PF01119">
    <property type="entry name" value="DNA_mis_repair"/>
    <property type="match status" value="1"/>
</dbReference>
<dbReference type="InterPro" id="IPR038973">
    <property type="entry name" value="MutL/Mlh/Pms-like"/>
</dbReference>
<feature type="domain" description="DNA mismatch repair protein S5" evidence="7">
    <location>
        <begin position="209"/>
        <end position="327"/>
    </location>
</feature>
<dbReference type="InterPro" id="IPR037198">
    <property type="entry name" value="MutL_C_sf"/>
</dbReference>
<proteinExistence type="inferred from homology"/>
<evidence type="ECO:0000256" key="1">
    <source>
        <dbReference type="ARBA" id="ARBA00006082"/>
    </source>
</evidence>
<evidence type="ECO:0000256" key="3">
    <source>
        <dbReference type="ARBA" id="ARBA00023204"/>
    </source>
</evidence>
<dbReference type="Pfam" id="PF13589">
    <property type="entry name" value="HATPase_c_3"/>
    <property type="match status" value="1"/>
</dbReference>
<dbReference type="InterPro" id="IPR013507">
    <property type="entry name" value="DNA_mismatch_S5_2-like"/>
</dbReference>
<evidence type="ECO:0000256" key="5">
    <source>
        <dbReference type="SAM" id="MobiDB-lite"/>
    </source>
</evidence>